<keyword evidence="1" id="KW-0805">Transcription regulation</keyword>
<dbReference type="EMBL" id="QJOW01000002">
    <property type="protein sequence ID" value="KAB7516997.1"/>
    <property type="molecule type" value="Genomic_DNA"/>
</dbReference>
<protein>
    <recommendedName>
        <fullName evidence="3">HTH bat-type domain-containing protein</fullName>
    </recommendedName>
</protein>
<evidence type="ECO:0000313" key="8">
    <source>
        <dbReference type="Proteomes" id="UP000326302"/>
    </source>
</evidence>
<evidence type="ECO:0000313" key="7">
    <source>
        <dbReference type="Proteomes" id="UP000326207"/>
    </source>
</evidence>
<name>A0A5N5UEC4_9EURY</name>
<dbReference type="Proteomes" id="UP000326302">
    <property type="component" value="Unassembled WGS sequence"/>
</dbReference>
<dbReference type="PANTHER" id="PTHR34236">
    <property type="entry name" value="DIMETHYL SULFOXIDE REDUCTASE TRANSCRIPTIONAL ACTIVATOR"/>
    <property type="match status" value="1"/>
</dbReference>
<dbReference type="EMBL" id="QMDY01000001">
    <property type="protein sequence ID" value="KAB7519875.1"/>
    <property type="molecule type" value="Genomic_DNA"/>
</dbReference>
<keyword evidence="9" id="KW-1185">Reference proteome</keyword>
<dbReference type="EMBL" id="QKKZ01000001">
    <property type="protein sequence ID" value="KAB7515789.1"/>
    <property type="molecule type" value="Genomic_DNA"/>
</dbReference>
<dbReference type="Proteomes" id="UP000326207">
    <property type="component" value="Unassembled WGS sequence"/>
</dbReference>
<evidence type="ECO:0000256" key="1">
    <source>
        <dbReference type="ARBA" id="ARBA00023015"/>
    </source>
</evidence>
<accession>A0A5N5UEC4</accession>
<evidence type="ECO:0000313" key="5">
    <source>
        <dbReference type="EMBL" id="KAB7516997.1"/>
    </source>
</evidence>
<evidence type="ECO:0000313" key="9">
    <source>
        <dbReference type="Proteomes" id="UP000326865"/>
    </source>
</evidence>
<dbReference type="PANTHER" id="PTHR34236:SF1">
    <property type="entry name" value="DIMETHYL SULFOXIDE REDUCTASE TRANSCRIPTIONAL ACTIVATOR"/>
    <property type="match status" value="1"/>
</dbReference>
<feature type="domain" description="HTH bat-type" evidence="3">
    <location>
        <begin position="25"/>
        <end position="75"/>
    </location>
</feature>
<proteinExistence type="predicted"/>
<evidence type="ECO:0000256" key="2">
    <source>
        <dbReference type="ARBA" id="ARBA00023163"/>
    </source>
</evidence>
<dbReference type="Proteomes" id="UP000326865">
    <property type="component" value="Unassembled WGS sequence"/>
</dbReference>
<evidence type="ECO:0000313" key="6">
    <source>
        <dbReference type="EMBL" id="KAB7519875.1"/>
    </source>
</evidence>
<comment type="caution">
    <text evidence="5">The sequence shown here is derived from an EMBL/GenBank/DDBJ whole genome shotgun (WGS) entry which is preliminary data.</text>
</comment>
<dbReference type="Pfam" id="PF04967">
    <property type="entry name" value="HTH_10"/>
    <property type="match status" value="1"/>
</dbReference>
<dbReference type="InterPro" id="IPR007050">
    <property type="entry name" value="HTH_bacterioopsin"/>
</dbReference>
<sequence length="83" mass="9139">MVDAGVQVEVRRIYAEEPHGPTPGLTTEQREALAVAYRNGYFAVPRETTTAALAEKLGISGQAVSERLRRGYTRLVDATFDDE</sequence>
<accession>A0A5N5UQV6</accession>
<organism evidence="5 8">
    <name type="scientific">Halosegnis rubeus</name>
    <dbReference type="NCBI Taxonomy" id="2212850"/>
    <lineage>
        <taxon>Archaea</taxon>
        <taxon>Methanobacteriati</taxon>
        <taxon>Methanobacteriota</taxon>
        <taxon>Stenosarchaea group</taxon>
        <taxon>Halobacteria</taxon>
        <taxon>Halobacteriales</taxon>
        <taxon>Natronomonadaceae</taxon>
        <taxon>Halosegnis</taxon>
    </lineage>
</organism>
<gene>
    <name evidence="4" type="ORF">DM867_01190</name>
    <name evidence="5" type="ORF">DMP03_06455</name>
    <name evidence="6" type="ORF">DP108_01075</name>
</gene>
<evidence type="ECO:0000313" key="4">
    <source>
        <dbReference type="EMBL" id="KAB7515789.1"/>
    </source>
</evidence>
<reference evidence="7 8" key="1">
    <citation type="submission" date="2019-10" db="EMBL/GenBank/DDBJ databases">
        <title>Unraveling microbial dark matter from salterns through culturing: the case of the genus Halosegnis.</title>
        <authorList>
            <person name="Duran-Viseras A."/>
            <person name="Andrei A.-S."/>
            <person name="Vera-Gargallo B."/>
            <person name="Ghai R."/>
            <person name="Sanchez-Porro C."/>
            <person name="Ventosa A."/>
        </authorList>
    </citation>
    <scope>NUCLEOTIDE SEQUENCE [LARGE SCALE GENOMIC DNA]</scope>
    <source>
        <strain evidence="5 8">F17-44</strain>
        <strain evidence="4 9">F18-79</strain>
        <strain evidence="6 7">F19-13</strain>
    </source>
</reference>
<accession>A0A5N5UBQ5</accession>
<keyword evidence="2" id="KW-0804">Transcription</keyword>
<evidence type="ECO:0000259" key="3">
    <source>
        <dbReference type="Pfam" id="PF04967"/>
    </source>
</evidence>
<dbReference type="AlphaFoldDB" id="A0A5N5UEC4"/>